<dbReference type="CDD" id="cd00077">
    <property type="entry name" value="HDc"/>
    <property type="match status" value="1"/>
</dbReference>
<dbReference type="Pfam" id="PF11871">
    <property type="entry name" value="DUF3391"/>
    <property type="match status" value="1"/>
</dbReference>
<dbReference type="InterPro" id="IPR037522">
    <property type="entry name" value="HD_GYP_dom"/>
</dbReference>
<name>A0ABW7FS11_9BURK</name>
<evidence type="ECO:0000259" key="2">
    <source>
        <dbReference type="PROSITE" id="PS51832"/>
    </source>
</evidence>
<dbReference type="Pfam" id="PF13487">
    <property type="entry name" value="HD_5"/>
    <property type="match status" value="1"/>
</dbReference>
<gene>
    <name evidence="3" type="ORF">ACG0Z6_02385</name>
</gene>
<evidence type="ECO:0000313" key="4">
    <source>
        <dbReference type="Proteomes" id="UP001606099"/>
    </source>
</evidence>
<dbReference type="Gene3D" id="1.10.3210.10">
    <property type="entry name" value="Hypothetical protein af1432"/>
    <property type="match status" value="1"/>
</dbReference>
<comment type="caution">
    <text evidence="3">The sequence shown here is derived from an EMBL/GenBank/DDBJ whole genome shotgun (WGS) entry which is preliminary data.</text>
</comment>
<dbReference type="SMART" id="SM00471">
    <property type="entry name" value="HDc"/>
    <property type="match status" value="1"/>
</dbReference>
<dbReference type="EMBL" id="JBIGHZ010000001">
    <property type="protein sequence ID" value="MFG6447086.1"/>
    <property type="molecule type" value="Genomic_DNA"/>
</dbReference>
<sequence length="408" mass="44218">MLKRITTKDLRLGMYIQSLEGSWLSHPFWKAGFVLRDAQQLDQLQRSGVAYCCVDEAKSIVLPADGLGPAVAPPTPVAAPPEPPPPAQPSGAKRVSMAGELAQATRVVERSRAAVTSMFSEVRMGQAIQAEQCQPLVQEIADSVQRNPSALISLARLKGRDDYTYMHSVAVCALMVALARQLGLSEEDTRAAGMAGLLHDVGKMAIPLAILNKPGKLTDDEFALMRSHPQRGHDWLLEGKGVPAGALDVCLNHHEKLDGSGYPNGLAAEAISLLARMGAVCDVYDAVTSLRPYKNPWDPAEAISRMARWQGTHFDPAVFRAFVMCVGIYPVGTLVRLQSTRLAVVVGHNPDAPTAPQVKVMYSTKSQMPLPQQLLDLAAPGCTDKIVGREQASDWGFTHLDDFWRDLA</sequence>
<dbReference type="InterPro" id="IPR006675">
    <property type="entry name" value="HDIG_dom"/>
</dbReference>
<proteinExistence type="predicted"/>
<feature type="compositionally biased region" description="Pro residues" evidence="1">
    <location>
        <begin position="72"/>
        <end position="88"/>
    </location>
</feature>
<accession>A0ABW7FS11</accession>
<protein>
    <submittedName>
        <fullName evidence="3">HD-GYP domain-containing protein</fullName>
    </submittedName>
</protein>
<dbReference type="NCBIfam" id="TIGR00277">
    <property type="entry name" value="HDIG"/>
    <property type="match status" value="1"/>
</dbReference>
<feature type="domain" description="HD-GYP" evidence="2">
    <location>
        <begin position="143"/>
        <end position="338"/>
    </location>
</feature>
<evidence type="ECO:0000256" key="1">
    <source>
        <dbReference type="SAM" id="MobiDB-lite"/>
    </source>
</evidence>
<dbReference type="PROSITE" id="PS51832">
    <property type="entry name" value="HD_GYP"/>
    <property type="match status" value="1"/>
</dbReference>
<dbReference type="Proteomes" id="UP001606099">
    <property type="component" value="Unassembled WGS sequence"/>
</dbReference>
<keyword evidence="4" id="KW-1185">Reference proteome</keyword>
<dbReference type="RefSeq" id="WP_394458459.1">
    <property type="nucleotide sequence ID" value="NZ_JBIGHZ010000001.1"/>
</dbReference>
<dbReference type="InterPro" id="IPR021812">
    <property type="entry name" value="DUF3391"/>
</dbReference>
<dbReference type="SUPFAM" id="SSF109604">
    <property type="entry name" value="HD-domain/PDEase-like"/>
    <property type="match status" value="1"/>
</dbReference>
<organism evidence="3 4">
    <name type="scientific">Roseateles rivi</name>
    <dbReference type="NCBI Taxonomy" id="3299028"/>
    <lineage>
        <taxon>Bacteria</taxon>
        <taxon>Pseudomonadati</taxon>
        <taxon>Pseudomonadota</taxon>
        <taxon>Betaproteobacteria</taxon>
        <taxon>Burkholderiales</taxon>
        <taxon>Sphaerotilaceae</taxon>
        <taxon>Roseateles</taxon>
    </lineage>
</organism>
<dbReference type="PANTHER" id="PTHR43155:SF2">
    <property type="entry name" value="CYCLIC DI-GMP PHOSPHODIESTERASE PA4108"/>
    <property type="match status" value="1"/>
</dbReference>
<feature type="region of interest" description="Disordered" evidence="1">
    <location>
        <begin position="72"/>
        <end position="92"/>
    </location>
</feature>
<dbReference type="InterPro" id="IPR003607">
    <property type="entry name" value="HD/PDEase_dom"/>
</dbReference>
<dbReference type="PANTHER" id="PTHR43155">
    <property type="entry name" value="CYCLIC DI-GMP PHOSPHODIESTERASE PA4108-RELATED"/>
    <property type="match status" value="1"/>
</dbReference>
<reference evidence="3 4" key="1">
    <citation type="submission" date="2024-08" db="EMBL/GenBank/DDBJ databases">
        <authorList>
            <person name="Lu H."/>
        </authorList>
    </citation>
    <scope>NUCLEOTIDE SEQUENCE [LARGE SCALE GENOMIC DNA]</scope>
    <source>
        <strain evidence="3 4">BYS180W</strain>
    </source>
</reference>
<evidence type="ECO:0000313" key="3">
    <source>
        <dbReference type="EMBL" id="MFG6447086.1"/>
    </source>
</evidence>